<evidence type="ECO:0000256" key="1">
    <source>
        <dbReference type="SAM" id="Phobius"/>
    </source>
</evidence>
<dbReference type="RefSeq" id="WP_421757379.1">
    <property type="nucleotide sequence ID" value="NZ_CACRTU010000024.1"/>
</dbReference>
<keyword evidence="1" id="KW-1133">Transmembrane helix</keyword>
<organism evidence="2">
    <name type="scientific">Clostridium butyricum</name>
    <dbReference type="NCBI Taxonomy" id="1492"/>
    <lineage>
        <taxon>Bacteria</taxon>
        <taxon>Bacillati</taxon>
        <taxon>Bacillota</taxon>
        <taxon>Clostridia</taxon>
        <taxon>Eubacteriales</taxon>
        <taxon>Clostridiaceae</taxon>
        <taxon>Clostridium</taxon>
    </lineage>
</organism>
<evidence type="ECO:0000313" key="2">
    <source>
        <dbReference type="EMBL" id="VYU50992.1"/>
    </source>
</evidence>
<gene>
    <name evidence="2" type="ORF">CBLFYP62_02565</name>
</gene>
<keyword evidence="1" id="KW-0472">Membrane</keyword>
<keyword evidence="1" id="KW-0812">Transmembrane</keyword>
<protein>
    <submittedName>
        <fullName evidence="2">Uncharacterized protein</fullName>
    </submittedName>
</protein>
<feature type="transmembrane region" description="Helical" evidence="1">
    <location>
        <begin position="12"/>
        <end position="29"/>
    </location>
</feature>
<accession>A0A6N3FFY7</accession>
<proteinExistence type="predicted"/>
<dbReference type="EMBL" id="CACRTU010000024">
    <property type="protein sequence ID" value="VYU50992.1"/>
    <property type="molecule type" value="Genomic_DNA"/>
</dbReference>
<reference evidence="2" key="1">
    <citation type="submission" date="2019-11" db="EMBL/GenBank/DDBJ databases">
        <authorList>
            <person name="Feng L."/>
        </authorList>
    </citation>
    <scope>NUCLEOTIDE SEQUENCE</scope>
    <source>
        <strain evidence="2">CButyricumLFYP62</strain>
    </source>
</reference>
<sequence>MVEAFKTLFMEVGIFTIVFYILDLVMDIVKNFKERKREADDK</sequence>
<dbReference type="AlphaFoldDB" id="A0A6N3FFY7"/>
<name>A0A6N3FFY7_CLOBU</name>